<comment type="caution">
    <text evidence="1">The sequence shown here is derived from an EMBL/GenBank/DDBJ whole genome shotgun (WGS) entry which is preliminary data.</text>
</comment>
<evidence type="ECO:0000313" key="1">
    <source>
        <dbReference type="EMBL" id="EHJ06944.1"/>
    </source>
</evidence>
<protein>
    <submittedName>
        <fullName evidence="1">Uncharacterized protein</fullName>
    </submittedName>
</protein>
<name>G5JLH9_9STAP</name>
<keyword evidence="2" id="KW-1185">Reference proteome</keyword>
<dbReference type="Proteomes" id="UP000005413">
    <property type="component" value="Unassembled WGS sequence"/>
</dbReference>
<dbReference type="PATRIC" id="fig|911238.3.peg.2070"/>
<accession>G5JLH9</accession>
<proteinExistence type="predicted"/>
<organism evidence="1 2">
    <name type="scientific">Staphylococcus simiae CCM 7213 = CCUG 51256</name>
    <dbReference type="NCBI Taxonomy" id="911238"/>
    <lineage>
        <taxon>Bacteria</taxon>
        <taxon>Bacillati</taxon>
        <taxon>Bacillota</taxon>
        <taxon>Bacilli</taxon>
        <taxon>Bacillales</taxon>
        <taxon>Staphylococcaceae</taxon>
        <taxon>Staphylococcus</taxon>
    </lineage>
</organism>
<dbReference type="EMBL" id="AEUN01000526">
    <property type="protein sequence ID" value="EHJ06944.1"/>
    <property type="molecule type" value="Genomic_DNA"/>
</dbReference>
<reference evidence="1 2" key="1">
    <citation type="journal article" date="2012" name="BMC Genomics">
        <title>Comparative genomic analysis of the genus Staphylococcus including Staphylococcus aureus and its newly described sister species Staphylococcus simiae.</title>
        <authorList>
            <person name="Suzuki H."/>
            <person name="Lefebure T."/>
            <person name="Pavinski Bitar P."/>
            <person name="Stanhope M.J."/>
        </authorList>
    </citation>
    <scope>NUCLEOTIDE SEQUENCE [LARGE SCALE GENOMIC DNA]</scope>
    <source>
        <strain evidence="1 2">CCM 7213</strain>
    </source>
</reference>
<evidence type="ECO:0000313" key="2">
    <source>
        <dbReference type="Proteomes" id="UP000005413"/>
    </source>
</evidence>
<dbReference type="AlphaFoldDB" id="G5JLH9"/>
<sequence length="34" mass="4207">MSEQEVRQAYLISLIEQREMAHLYGLEEEFDDFW</sequence>
<gene>
    <name evidence="1" type="ORF">SS7213T_11730</name>
</gene>